<dbReference type="AlphaFoldDB" id="A0A915YET1"/>
<dbReference type="RefSeq" id="WP_264792955.1">
    <property type="nucleotide sequence ID" value="NZ_AP026867.1"/>
</dbReference>
<accession>A0A915YET1</accession>
<dbReference type="KEGG" id="aup:AsAng_0025270"/>
<proteinExistence type="predicted"/>
<gene>
    <name evidence="1" type="ORF">AsAng_0025270</name>
</gene>
<evidence type="ECO:0000313" key="1">
    <source>
        <dbReference type="EMBL" id="BDS11813.1"/>
    </source>
</evidence>
<protein>
    <submittedName>
        <fullName evidence="1">Uncharacterized protein</fullName>
    </submittedName>
</protein>
<sequence>MKHLILIIVLLTTISSCTIDKKIPVEKQGYLRWVGDLVANPKVDDKNFKLCYGEERVYQYFNTSNGFQYKGEKKELVRQFKQRYQTVKAEDQNGMIRIRFIVNCEGKAGRFRLMEADANYQAKKFDARIVEQLLTITKDLDGWVPQRYEGTPIDYYLYLTFIIEEGRIKEILP</sequence>
<name>A0A915YET1_9BACT</name>
<keyword evidence="2" id="KW-1185">Reference proteome</keyword>
<organism evidence="1 2">
    <name type="scientific">Aureispira anguillae</name>
    <dbReference type="NCBI Taxonomy" id="2864201"/>
    <lineage>
        <taxon>Bacteria</taxon>
        <taxon>Pseudomonadati</taxon>
        <taxon>Bacteroidota</taxon>
        <taxon>Saprospiria</taxon>
        <taxon>Saprospirales</taxon>
        <taxon>Saprospiraceae</taxon>
        <taxon>Aureispira</taxon>
    </lineage>
</organism>
<evidence type="ECO:0000313" key="2">
    <source>
        <dbReference type="Proteomes" id="UP001060919"/>
    </source>
</evidence>
<dbReference type="PROSITE" id="PS51257">
    <property type="entry name" value="PROKAR_LIPOPROTEIN"/>
    <property type="match status" value="1"/>
</dbReference>
<dbReference type="EMBL" id="AP026867">
    <property type="protein sequence ID" value="BDS11813.1"/>
    <property type="molecule type" value="Genomic_DNA"/>
</dbReference>
<reference evidence="1" key="1">
    <citation type="submission" date="2022-09" db="EMBL/GenBank/DDBJ databases">
        <title>Aureispira anguillicida sp. nov., isolated from Leptocephalus of Japanese eel Anguilla japonica.</title>
        <authorList>
            <person name="Yuasa K."/>
            <person name="Mekata T."/>
            <person name="Ikunari K."/>
        </authorList>
    </citation>
    <scope>NUCLEOTIDE SEQUENCE</scope>
    <source>
        <strain evidence="1">EL160426</strain>
    </source>
</reference>
<dbReference type="Proteomes" id="UP001060919">
    <property type="component" value="Chromosome"/>
</dbReference>